<gene>
    <name evidence="2" type="ORF">IFM46972_00967</name>
</gene>
<accession>A0A8H3N424</accession>
<sequence length="192" mass="21522">MSWHIKPRIPSTGEALWFDICGQSIGQSSCTNDNLIPGEDDPVEVIDLRIRSRSAEDVHGLSHARRGLVLQLDIRFSLLTLYLEQCDDTQSAECRRSAPEEIGIRIFRRNPYLTIRQDYLNPIYSGIKEAVSKRAALAGCPGKSSPDRDTWKLHHDERDQASSQSGLDKMVHGNIGFDQHGLSFAIGAYNMI</sequence>
<name>A0A8H3N424_9EURO</name>
<feature type="region of interest" description="Disordered" evidence="1">
    <location>
        <begin position="138"/>
        <end position="165"/>
    </location>
</feature>
<comment type="caution">
    <text evidence="2">The sequence shown here is derived from an EMBL/GenBank/DDBJ whole genome shotgun (WGS) entry which is preliminary data.</text>
</comment>
<proteinExistence type="predicted"/>
<dbReference type="AlphaFoldDB" id="A0A8H3N424"/>
<evidence type="ECO:0000313" key="2">
    <source>
        <dbReference type="EMBL" id="GFF24209.1"/>
    </source>
</evidence>
<protein>
    <submittedName>
        <fullName evidence="2">Uncharacterized protein</fullName>
    </submittedName>
</protein>
<dbReference type="EMBL" id="BLKC01000004">
    <property type="protein sequence ID" value="GFF24209.1"/>
    <property type="molecule type" value="Genomic_DNA"/>
</dbReference>
<evidence type="ECO:0000256" key="1">
    <source>
        <dbReference type="SAM" id="MobiDB-lite"/>
    </source>
</evidence>
<feature type="compositionally biased region" description="Basic and acidic residues" evidence="1">
    <location>
        <begin position="145"/>
        <end position="160"/>
    </location>
</feature>
<reference evidence="2 3" key="1">
    <citation type="submission" date="2020-01" db="EMBL/GenBank/DDBJ databases">
        <title>Draft genome sequence of Aspergillus udagawae IFM 46972.</title>
        <authorList>
            <person name="Takahashi H."/>
            <person name="Yaguchi T."/>
        </authorList>
    </citation>
    <scope>NUCLEOTIDE SEQUENCE [LARGE SCALE GENOMIC DNA]</scope>
    <source>
        <strain evidence="2 3">IFM 46972</strain>
    </source>
</reference>
<organism evidence="2 3">
    <name type="scientific">Aspergillus udagawae</name>
    <dbReference type="NCBI Taxonomy" id="91492"/>
    <lineage>
        <taxon>Eukaryota</taxon>
        <taxon>Fungi</taxon>
        <taxon>Dikarya</taxon>
        <taxon>Ascomycota</taxon>
        <taxon>Pezizomycotina</taxon>
        <taxon>Eurotiomycetes</taxon>
        <taxon>Eurotiomycetidae</taxon>
        <taxon>Eurotiales</taxon>
        <taxon>Aspergillaceae</taxon>
        <taxon>Aspergillus</taxon>
        <taxon>Aspergillus subgen. Fumigati</taxon>
    </lineage>
</organism>
<dbReference type="Proteomes" id="UP000465221">
    <property type="component" value="Unassembled WGS sequence"/>
</dbReference>
<evidence type="ECO:0000313" key="3">
    <source>
        <dbReference type="Proteomes" id="UP000465221"/>
    </source>
</evidence>